<dbReference type="InterPro" id="IPR003163">
    <property type="entry name" value="Tscrpt_reg_HTH_APSES-type"/>
</dbReference>
<feature type="compositionally biased region" description="Basic and acidic residues" evidence="5">
    <location>
        <begin position="382"/>
        <end position="391"/>
    </location>
</feature>
<proteinExistence type="inferred from homology"/>
<dbReference type="SMART" id="SM01252">
    <property type="entry name" value="KilA-N"/>
    <property type="match status" value="1"/>
</dbReference>
<feature type="compositionally biased region" description="Polar residues" evidence="5">
    <location>
        <begin position="410"/>
        <end position="433"/>
    </location>
</feature>
<evidence type="ECO:0000256" key="5">
    <source>
        <dbReference type="SAM" id="MobiDB-lite"/>
    </source>
</evidence>
<dbReference type="PANTHER" id="PTHR47792:SF1">
    <property type="entry name" value="PROTEIN SOK2-RELATED"/>
    <property type="match status" value="1"/>
</dbReference>
<comment type="caution">
    <text evidence="7">The sequence shown here is derived from an EMBL/GenBank/DDBJ whole genome shotgun (WGS) entry which is preliminary data.</text>
</comment>
<sequence>MLQDRQQMTTATPYVSASAPNAYYQMPYTQAGQPEVVYRYNPYQQPQQTAQHIPAQQAVYYSNPNSNAYITTYQQGNTTPSGRLSQSSITSVPASGSYTNTLHASAPGMVSATRHYTTSTSINTMNQAHHVFPYPHPTTSPVLPSLVSSTSNNSNTDPRHSYVIQPQQQPTHLTIAAIPDSQQTHSLRVLSSSTTADGKGPRIITTIWEDENTLCYQVEANGVSVVRRADNDMINGTKLLNVTKMTRGKRDGILRSEKYRKVVKIGSMHLKGVWIPFERALFIAKREKIVDLLYPLFVRDITSVLKNSLTPSSLVIPMQDNTMITSKIYQLPPSQSSGHRLSQSNPDRNQSPLSQISSAPRIEECSPTTTTTPQFSRLSSFIKKEPDERLILKSSSSSPPLIIKTEEDANSSWNSRKTPQKSDVTKISSLINA</sequence>
<gene>
    <name evidence="7" type="ORF">RNJ44_01056</name>
</gene>
<dbReference type="PROSITE" id="PS51299">
    <property type="entry name" value="HTH_APSES"/>
    <property type="match status" value="1"/>
</dbReference>
<dbReference type="Pfam" id="PF04383">
    <property type="entry name" value="KilA-N"/>
    <property type="match status" value="1"/>
</dbReference>
<keyword evidence="2" id="KW-0805">Transcription regulation</keyword>
<dbReference type="SUPFAM" id="SSF54616">
    <property type="entry name" value="DNA-binding domain of Mlu1-box binding protein MBP1"/>
    <property type="match status" value="1"/>
</dbReference>
<keyword evidence="4" id="KW-0804">Transcription</keyword>
<dbReference type="Gene3D" id="3.10.260.10">
    <property type="entry name" value="Transcription regulator HTH, APSES-type DNA-binding domain"/>
    <property type="match status" value="1"/>
</dbReference>
<reference evidence="7 8" key="1">
    <citation type="submission" date="2024-05" db="EMBL/GenBank/DDBJ databases">
        <title>Long read based assembly of the Candida bracarensis genome reveals expanded adhesin content.</title>
        <authorList>
            <person name="Marcet-Houben M."/>
            <person name="Ksiezopolska E."/>
            <person name="Gabaldon T."/>
        </authorList>
    </citation>
    <scope>NUCLEOTIDE SEQUENCE [LARGE SCALE GENOMIC DNA]</scope>
    <source>
        <strain evidence="7 8">CBM6</strain>
    </source>
</reference>
<keyword evidence="3" id="KW-0238">DNA-binding</keyword>
<dbReference type="EMBL" id="JBEVYD010000009">
    <property type="protein sequence ID" value="KAL3230607.1"/>
    <property type="molecule type" value="Genomic_DNA"/>
</dbReference>
<evidence type="ECO:0000313" key="8">
    <source>
        <dbReference type="Proteomes" id="UP001623330"/>
    </source>
</evidence>
<dbReference type="InterPro" id="IPR018004">
    <property type="entry name" value="KilA/APSES_HTH"/>
</dbReference>
<feature type="compositionally biased region" description="Polar residues" evidence="5">
    <location>
        <begin position="331"/>
        <end position="358"/>
    </location>
</feature>
<feature type="region of interest" description="Disordered" evidence="5">
    <location>
        <begin position="331"/>
        <end position="433"/>
    </location>
</feature>
<dbReference type="Proteomes" id="UP001623330">
    <property type="component" value="Unassembled WGS sequence"/>
</dbReference>
<comment type="similarity">
    <text evidence="1">Belongs to the EFG1/PHD1/stuA family.</text>
</comment>
<name>A0ABR4NQX5_9SACH</name>
<keyword evidence="8" id="KW-1185">Reference proteome</keyword>
<evidence type="ECO:0000256" key="4">
    <source>
        <dbReference type="ARBA" id="ARBA00023163"/>
    </source>
</evidence>
<accession>A0ABR4NQX5</accession>
<evidence type="ECO:0000256" key="1">
    <source>
        <dbReference type="ARBA" id="ARBA00007247"/>
    </source>
</evidence>
<evidence type="ECO:0000313" key="7">
    <source>
        <dbReference type="EMBL" id="KAL3230607.1"/>
    </source>
</evidence>
<organism evidence="7 8">
    <name type="scientific">Nakaseomyces bracarensis</name>
    <dbReference type="NCBI Taxonomy" id="273131"/>
    <lineage>
        <taxon>Eukaryota</taxon>
        <taxon>Fungi</taxon>
        <taxon>Dikarya</taxon>
        <taxon>Ascomycota</taxon>
        <taxon>Saccharomycotina</taxon>
        <taxon>Saccharomycetes</taxon>
        <taxon>Saccharomycetales</taxon>
        <taxon>Saccharomycetaceae</taxon>
        <taxon>Nakaseomyces</taxon>
    </lineage>
</organism>
<evidence type="ECO:0000256" key="2">
    <source>
        <dbReference type="ARBA" id="ARBA00023015"/>
    </source>
</evidence>
<dbReference type="InterPro" id="IPR036887">
    <property type="entry name" value="HTH_APSES_sf"/>
</dbReference>
<feature type="domain" description="HTH APSES-type" evidence="6">
    <location>
        <begin position="202"/>
        <end position="311"/>
    </location>
</feature>
<evidence type="ECO:0000256" key="3">
    <source>
        <dbReference type="ARBA" id="ARBA00023125"/>
    </source>
</evidence>
<feature type="compositionally biased region" description="Low complexity" evidence="5">
    <location>
        <begin position="392"/>
        <end position="403"/>
    </location>
</feature>
<dbReference type="InterPro" id="IPR029790">
    <property type="entry name" value="EFG1/Phd1/StuA"/>
</dbReference>
<feature type="compositionally biased region" description="Polar residues" evidence="5">
    <location>
        <begin position="366"/>
        <end position="379"/>
    </location>
</feature>
<protein>
    <recommendedName>
        <fullName evidence="6">HTH APSES-type domain-containing protein</fullName>
    </recommendedName>
</protein>
<evidence type="ECO:0000259" key="6">
    <source>
        <dbReference type="PROSITE" id="PS51299"/>
    </source>
</evidence>
<dbReference type="PANTHER" id="PTHR47792">
    <property type="entry name" value="PROTEIN SOK2-RELATED"/>
    <property type="match status" value="1"/>
</dbReference>